<gene>
    <name evidence="1" type="ORF">D623_10024194</name>
</gene>
<reference evidence="1 2" key="1">
    <citation type="journal article" date="2013" name="Nat. Commun.">
        <title>Genome analysis reveals insights into physiology and longevity of the Brandt's bat Myotis brandtii.</title>
        <authorList>
            <person name="Seim I."/>
            <person name="Fang X."/>
            <person name="Xiong Z."/>
            <person name="Lobanov A.V."/>
            <person name="Huang Z."/>
            <person name="Ma S."/>
            <person name="Feng Y."/>
            <person name="Turanov A.A."/>
            <person name="Zhu Y."/>
            <person name="Lenz T.L."/>
            <person name="Gerashchenko M.V."/>
            <person name="Fan D."/>
            <person name="Hee Yim S."/>
            <person name="Yao X."/>
            <person name="Jordan D."/>
            <person name="Xiong Y."/>
            <person name="Ma Y."/>
            <person name="Lyapunov A.N."/>
            <person name="Chen G."/>
            <person name="Kulakova O.I."/>
            <person name="Sun Y."/>
            <person name="Lee S.G."/>
            <person name="Bronson R.T."/>
            <person name="Moskalev A.A."/>
            <person name="Sunyaev S.R."/>
            <person name="Zhang G."/>
            <person name="Krogh A."/>
            <person name="Wang J."/>
            <person name="Gladyshev V.N."/>
        </authorList>
    </citation>
    <scope>NUCLEOTIDE SEQUENCE [LARGE SCALE GENOMIC DNA]</scope>
</reference>
<evidence type="ECO:0000313" key="2">
    <source>
        <dbReference type="Proteomes" id="UP000052978"/>
    </source>
</evidence>
<sequence length="158" mass="16871">MGDGWAGSGLYSPGPVRDACPHCQVQAQPFHASLGCVSALVAPRTEGGTPRNSQWPLTWSDTGRALPRPQCRPLWKVALGAVSAGQVRAQVRLDCPQAWLLGKVSGGQDNPPMGPEVESNSELGTLLTACWLNTTGEAANLWFLSWLSQRPEQGSVRP</sequence>
<accession>S7NF76</accession>
<name>S7NF76_MYOBR</name>
<organism evidence="1 2">
    <name type="scientific">Myotis brandtii</name>
    <name type="common">Brandt's bat</name>
    <dbReference type="NCBI Taxonomy" id="109478"/>
    <lineage>
        <taxon>Eukaryota</taxon>
        <taxon>Metazoa</taxon>
        <taxon>Chordata</taxon>
        <taxon>Craniata</taxon>
        <taxon>Vertebrata</taxon>
        <taxon>Euteleostomi</taxon>
        <taxon>Mammalia</taxon>
        <taxon>Eutheria</taxon>
        <taxon>Laurasiatheria</taxon>
        <taxon>Chiroptera</taxon>
        <taxon>Yangochiroptera</taxon>
        <taxon>Vespertilionidae</taxon>
        <taxon>Myotis</taxon>
    </lineage>
</organism>
<protein>
    <submittedName>
        <fullName evidence="1">Uncharacterized protein</fullName>
    </submittedName>
</protein>
<proteinExistence type="predicted"/>
<dbReference type="Proteomes" id="UP000052978">
    <property type="component" value="Unassembled WGS sequence"/>
</dbReference>
<evidence type="ECO:0000313" key="1">
    <source>
        <dbReference type="EMBL" id="EPQ15901.1"/>
    </source>
</evidence>
<dbReference type="AlphaFoldDB" id="S7NF76"/>
<keyword evidence="2" id="KW-1185">Reference proteome</keyword>
<dbReference type="EMBL" id="KE164198">
    <property type="protein sequence ID" value="EPQ15901.1"/>
    <property type="molecule type" value="Genomic_DNA"/>
</dbReference>